<keyword evidence="10" id="KW-1185">Reference proteome</keyword>
<name>A0ABS8RMB8_DATST</name>
<keyword evidence="3 6" id="KW-0479">Metal-binding</keyword>
<dbReference type="InterPro" id="IPR013154">
    <property type="entry name" value="ADH-like_N"/>
</dbReference>
<keyword evidence="4 6" id="KW-0862">Zinc</keyword>
<gene>
    <name evidence="9" type="ORF">HAX54_029090</name>
</gene>
<evidence type="ECO:0008006" key="11">
    <source>
        <dbReference type="Google" id="ProtNLM"/>
    </source>
</evidence>
<dbReference type="InterPro" id="IPR013149">
    <property type="entry name" value="ADH-like_C"/>
</dbReference>
<dbReference type="SUPFAM" id="SSF51735">
    <property type="entry name" value="NAD(P)-binding Rossmann-fold domains"/>
    <property type="match status" value="1"/>
</dbReference>
<keyword evidence="5" id="KW-0560">Oxidoreductase</keyword>
<comment type="caution">
    <text evidence="9">The sequence shown here is derived from an EMBL/GenBank/DDBJ whole genome shotgun (WGS) entry which is preliminary data.</text>
</comment>
<feature type="domain" description="Alcohol dehydrogenase-like C-terminal" evidence="7">
    <location>
        <begin position="81"/>
        <end position="185"/>
    </location>
</feature>
<evidence type="ECO:0000256" key="2">
    <source>
        <dbReference type="ARBA" id="ARBA00008072"/>
    </source>
</evidence>
<dbReference type="PANTHER" id="PTHR43161:SF17">
    <property type="entry name" value="L-IDONATE 5-DEHYDROGENASE"/>
    <property type="match status" value="1"/>
</dbReference>
<dbReference type="EMBL" id="JACEIK010000036">
    <property type="protein sequence ID" value="MCD7447416.1"/>
    <property type="molecule type" value="Genomic_DNA"/>
</dbReference>
<dbReference type="SUPFAM" id="SSF50129">
    <property type="entry name" value="GroES-like"/>
    <property type="match status" value="1"/>
</dbReference>
<dbReference type="PANTHER" id="PTHR43161">
    <property type="entry name" value="SORBITOL DEHYDROGENASE"/>
    <property type="match status" value="1"/>
</dbReference>
<reference evidence="9 10" key="1">
    <citation type="journal article" date="2021" name="BMC Genomics">
        <title>Datura genome reveals duplications of psychoactive alkaloid biosynthetic genes and high mutation rate following tissue culture.</title>
        <authorList>
            <person name="Rajewski A."/>
            <person name="Carter-House D."/>
            <person name="Stajich J."/>
            <person name="Litt A."/>
        </authorList>
    </citation>
    <scope>NUCLEOTIDE SEQUENCE [LARGE SCALE GENOMIC DNA]</scope>
    <source>
        <strain evidence="9">AR-01</strain>
    </source>
</reference>
<evidence type="ECO:0000259" key="8">
    <source>
        <dbReference type="Pfam" id="PF08240"/>
    </source>
</evidence>
<sequence length="198" mass="21422">MVLGHECAGIVKQVGSQVKFLMIGDRVALEPGNNCRQCQLCSDGRYNLHREMKFFGSPPTNGALAKQVGPDTKLIIAAGSIGLVSMRAARAFGSPKIVIVDIDDYHLSLVKDLGADEIIKVSSIMQVLVFPPSSSVVIRVIRWYVMKWVGFNKTMKMALQATRAGGKVCLVGLGQSEMTLPLTSAAASYIHSLLRSML</sequence>
<organism evidence="9 10">
    <name type="scientific">Datura stramonium</name>
    <name type="common">Jimsonweed</name>
    <name type="synonym">Common thornapple</name>
    <dbReference type="NCBI Taxonomy" id="4076"/>
    <lineage>
        <taxon>Eukaryota</taxon>
        <taxon>Viridiplantae</taxon>
        <taxon>Streptophyta</taxon>
        <taxon>Embryophyta</taxon>
        <taxon>Tracheophyta</taxon>
        <taxon>Spermatophyta</taxon>
        <taxon>Magnoliopsida</taxon>
        <taxon>eudicotyledons</taxon>
        <taxon>Gunneridae</taxon>
        <taxon>Pentapetalae</taxon>
        <taxon>asterids</taxon>
        <taxon>lamiids</taxon>
        <taxon>Solanales</taxon>
        <taxon>Solanaceae</taxon>
        <taxon>Solanoideae</taxon>
        <taxon>Datureae</taxon>
        <taxon>Datura</taxon>
    </lineage>
</organism>
<dbReference type="Pfam" id="PF00107">
    <property type="entry name" value="ADH_zinc_N"/>
    <property type="match status" value="1"/>
</dbReference>
<evidence type="ECO:0000256" key="3">
    <source>
        <dbReference type="ARBA" id="ARBA00022723"/>
    </source>
</evidence>
<dbReference type="Proteomes" id="UP000823775">
    <property type="component" value="Unassembled WGS sequence"/>
</dbReference>
<evidence type="ECO:0000256" key="1">
    <source>
        <dbReference type="ARBA" id="ARBA00001947"/>
    </source>
</evidence>
<evidence type="ECO:0000256" key="6">
    <source>
        <dbReference type="RuleBase" id="RU361277"/>
    </source>
</evidence>
<protein>
    <recommendedName>
        <fullName evidence="11">Alcohol dehydrogenase N-terminal domain-containing protein</fullName>
    </recommendedName>
</protein>
<comment type="cofactor">
    <cofactor evidence="1 6">
        <name>Zn(2+)</name>
        <dbReference type="ChEBI" id="CHEBI:29105"/>
    </cofactor>
</comment>
<evidence type="ECO:0000256" key="5">
    <source>
        <dbReference type="ARBA" id="ARBA00023002"/>
    </source>
</evidence>
<evidence type="ECO:0000313" key="10">
    <source>
        <dbReference type="Proteomes" id="UP000823775"/>
    </source>
</evidence>
<dbReference type="PROSITE" id="PS00059">
    <property type="entry name" value="ADH_ZINC"/>
    <property type="match status" value="1"/>
</dbReference>
<dbReference type="InterPro" id="IPR002328">
    <property type="entry name" value="ADH_Zn_CS"/>
</dbReference>
<comment type="similarity">
    <text evidence="2 6">Belongs to the zinc-containing alcohol dehydrogenase family.</text>
</comment>
<dbReference type="Pfam" id="PF08240">
    <property type="entry name" value="ADH_N"/>
    <property type="match status" value="1"/>
</dbReference>
<dbReference type="InterPro" id="IPR036291">
    <property type="entry name" value="NAD(P)-bd_dom_sf"/>
</dbReference>
<dbReference type="Gene3D" id="3.40.50.720">
    <property type="entry name" value="NAD(P)-binding Rossmann-like Domain"/>
    <property type="match status" value="1"/>
</dbReference>
<accession>A0ABS8RMB8</accession>
<evidence type="ECO:0000256" key="4">
    <source>
        <dbReference type="ARBA" id="ARBA00022833"/>
    </source>
</evidence>
<dbReference type="InterPro" id="IPR011032">
    <property type="entry name" value="GroES-like_sf"/>
</dbReference>
<proteinExistence type="inferred from homology"/>
<evidence type="ECO:0000313" key="9">
    <source>
        <dbReference type="EMBL" id="MCD7447416.1"/>
    </source>
</evidence>
<dbReference type="Gene3D" id="3.90.180.10">
    <property type="entry name" value="Medium-chain alcohol dehydrogenases, catalytic domain"/>
    <property type="match status" value="1"/>
</dbReference>
<evidence type="ECO:0000259" key="7">
    <source>
        <dbReference type="Pfam" id="PF00107"/>
    </source>
</evidence>
<feature type="domain" description="Alcohol dehydrogenase-like N-terminal" evidence="8">
    <location>
        <begin position="1"/>
        <end position="69"/>
    </location>
</feature>